<proteinExistence type="predicted"/>
<dbReference type="PANTHER" id="PTHR23084:SF263">
    <property type="entry name" value="MORN REPEAT-CONTAINING PROTEIN 1"/>
    <property type="match status" value="1"/>
</dbReference>
<gene>
    <name evidence="2" type="ORF">PPERSA_08295</name>
</gene>
<dbReference type="Gene3D" id="2.20.110.10">
    <property type="entry name" value="Histone H3 K4-specific methyltransferase SET7/9 N-terminal domain"/>
    <property type="match status" value="1"/>
</dbReference>
<dbReference type="EMBL" id="LDAU01000121">
    <property type="protein sequence ID" value="KRX04080.1"/>
    <property type="molecule type" value="Genomic_DNA"/>
</dbReference>
<dbReference type="OMA" id="QINGHAQ"/>
<comment type="caution">
    <text evidence="2">The sequence shown here is derived from an EMBL/GenBank/DDBJ whole genome shotgun (WGS) entry which is preliminary data.</text>
</comment>
<protein>
    <recommendedName>
        <fullName evidence="4">MORN motif</fullName>
    </recommendedName>
</protein>
<name>A0A0V0QQ26_PSEPJ</name>
<evidence type="ECO:0000256" key="1">
    <source>
        <dbReference type="ARBA" id="ARBA00022737"/>
    </source>
</evidence>
<dbReference type="Proteomes" id="UP000054937">
    <property type="component" value="Unassembled WGS sequence"/>
</dbReference>
<keyword evidence="3" id="KW-1185">Reference proteome</keyword>
<dbReference type="InterPro" id="IPR003409">
    <property type="entry name" value="MORN"/>
</dbReference>
<reference evidence="2 3" key="1">
    <citation type="journal article" date="2015" name="Sci. Rep.">
        <title>Genome of the facultative scuticociliatosis pathogen Pseudocohnilembus persalinus provides insight into its virulence through horizontal gene transfer.</title>
        <authorList>
            <person name="Xiong J."/>
            <person name="Wang G."/>
            <person name="Cheng J."/>
            <person name="Tian M."/>
            <person name="Pan X."/>
            <person name="Warren A."/>
            <person name="Jiang C."/>
            <person name="Yuan D."/>
            <person name="Miao W."/>
        </authorList>
    </citation>
    <scope>NUCLEOTIDE SEQUENCE [LARGE SCALE GENOMIC DNA]</scope>
    <source>
        <strain evidence="2">36N120E</strain>
    </source>
</reference>
<dbReference type="AlphaFoldDB" id="A0A0V0QQ26"/>
<evidence type="ECO:0008006" key="4">
    <source>
        <dbReference type="Google" id="ProtNLM"/>
    </source>
</evidence>
<organism evidence="2 3">
    <name type="scientific">Pseudocohnilembus persalinus</name>
    <name type="common">Ciliate</name>
    <dbReference type="NCBI Taxonomy" id="266149"/>
    <lineage>
        <taxon>Eukaryota</taxon>
        <taxon>Sar</taxon>
        <taxon>Alveolata</taxon>
        <taxon>Ciliophora</taxon>
        <taxon>Intramacronucleata</taxon>
        <taxon>Oligohymenophorea</taxon>
        <taxon>Scuticociliatia</taxon>
        <taxon>Philasterida</taxon>
        <taxon>Pseudocohnilembidae</taxon>
        <taxon>Pseudocohnilembus</taxon>
    </lineage>
</organism>
<dbReference type="InParanoid" id="A0A0V0QQ26"/>
<dbReference type="PANTHER" id="PTHR23084">
    <property type="entry name" value="PHOSPHATIDYLINOSITOL-4-PHOSPHATE 5-KINASE RELATED"/>
    <property type="match status" value="1"/>
</dbReference>
<keyword evidence="1" id="KW-0677">Repeat</keyword>
<evidence type="ECO:0000313" key="3">
    <source>
        <dbReference type="Proteomes" id="UP000054937"/>
    </source>
</evidence>
<accession>A0A0V0QQ26</accession>
<dbReference type="OrthoDB" id="312720at2759"/>
<evidence type="ECO:0000313" key="2">
    <source>
        <dbReference type="EMBL" id="KRX04080.1"/>
    </source>
</evidence>
<sequence>MKGLGKYTFQNGNYIEGEFDNYNIIGTEYNSSNNAIYKGKFYNFQRDGEGRYIFKDGGYVEGQFKNNKVNGYAKYVDKNGDTYEGQWVNNNLYDKEGKITFDGGYYKGSIVNSQIQAGTFKSKNGIVYNADFIDNQINGHAQIHFDKNTYLKGQFV</sequence>
<dbReference type="SUPFAM" id="SSF82185">
    <property type="entry name" value="Histone H3 K4-specific methyltransferase SET7/9 N-terminal domain"/>
    <property type="match status" value="1"/>
</dbReference>
<dbReference type="Pfam" id="PF02493">
    <property type="entry name" value="MORN"/>
    <property type="match status" value="4"/>
</dbReference>